<dbReference type="CDD" id="cd06261">
    <property type="entry name" value="TM_PBP2"/>
    <property type="match status" value="1"/>
</dbReference>
<reference evidence="8 9" key="1">
    <citation type="submission" date="2015-03" db="EMBL/GenBank/DDBJ databases">
        <authorList>
            <person name="Murphy D."/>
        </authorList>
    </citation>
    <scope>NUCLEOTIDE SEQUENCE [LARGE SCALE GENOMIC DNA]</scope>
    <source>
        <strain evidence="8 9">OL-4</strain>
    </source>
</reference>
<comment type="subcellular location">
    <subcellularLocation>
        <location evidence="6">Cell membrane</location>
        <topology evidence="6">Multi-pass membrane protein</topology>
    </subcellularLocation>
    <subcellularLocation>
        <location evidence="1">Membrane</location>
        <topology evidence="1">Multi-pass membrane protein</topology>
    </subcellularLocation>
</comment>
<accession>A0A0E4C8E9</accession>
<dbReference type="RefSeq" id="WP_046496554.1">
    <property type="nucleotide sequence ID" value="NZ_CGIH01000020.1"/>
</dbReference>
<dbReference type="InterPro" id="IPR051204">
    <property type="entry name" value="ABC_transp_perm/SBD"/>
</dbReference>
<dbReference type="AlphaFoldDB" id="A0A0E4C8E9"/>
<evidence type="ECO:0000256" key="4">
    <source>
        <dbReference type="ARBA" id="ARBA00022989"/>
    </source>
</evidence>
<dbReference type="Pfam" id="PF00528">
    <property type="entry name" value="BPD_transp_1"/>
    <property type="match status" value="1"/>
</dbReference>
<proteinExistence type="inferred from homology"/>
<evidence type="ECO:0000313" key="8">
    <source>
        <dbReference type="EMBL" id="CFX40482.1"/>
    </source>
</evidence>
<name>A0A0E4C8E9_9FIRM</name>
<dbReference type="InterPro" id="IPR000515">
    <property type="entry name" value="MetI-like"/>
</dbReference>
<dbReference type="PANTHER" id="PTHR30177:SF4">
    <property type="entry name" value="OSMOPROTECTANT IMPORT PERMEASE PROTEIN OSMW"/>
    <property type="match status" value="1"/>
</dbReference>
<evidence type="ECO:0000259" key="7">
    <source>
        <dbReference type="PROSITE" id="PS50928"/>
    </source>
</evidence>
<dbReference type="PANTHER" id="PTHR30177">
    <property type="entry name" value="GLYCINE BETAINE/L-PROLINE TRANSPORT SYSTEM PERMEASE PROTEIN PROW"/>
    <property type="match status" value="1"/>
</dbReference>
<evidence type="ECO:0000256" key="6">
    <source>
        <dbReference type="RuleBase" id="RU363032"/>
    </source>
</evidence>
<evidence type="ECO:0000313" key="9">
    <source>
        <dbReference type="Proteomes" id="UP000045545"/>
    </source>
</evidence>
<comment type="similarity">
    <text evidence="6">Belongs to the binding-protein-dependent transport system permease family.</text>
</comment>
<keyword evidence="3 6" id="KW-0812">Transmembrane</keyword>
<protein>
    <submittedName>
        <fullName evidence="8">MetI-like domain</fullName>
    </submittedName>
</protein>
<dbReference type="GO" id="GO:0055085">
    <property type="term" value="P:transmembrane transport"/>
    <property type="evidence" value="ECO:0007669"/>
    <property type="project" value="InterPro"/>
</dbReference>
<evidence type="ECO:0000256" key="5">
    <source>
        <dbReference type="ARBA" id="ARBA00023136"/>
    </source>
</evidence>
<dbReference type="GO" id="GO:0005886">
    <property type="term" value="C:plasma membrane"/>
    <property type="evidence" value="ECO:0007669"/>
    <property type="project" value="UniProtKB-SubCell"/>
</dbReference>
<keyword evidence="2 6" id="KW-0813">Transport</keyword>
<feature type="transmembrane region" description="Helical" evidence="6">
    <location>
        <begin position="123"/>
        <end position="144"/>
    </location>
</feature>
<feature type="transmembrane region" description="Helical" evidence="6">
    <location>
        <begin position="20"/>
        <end position="41"/>
    </location>
</feature>
<keyword evidence="9" id="KW-1185">Reference proteome</keyword>
<feature type="transmembrane region" description="Helical" evidence="6">
    <location>
        <begin position="62"/>
        <end position="89"/>
    </location>
</feature>
<dbReference type="InterPro" id="IPR035906">
    <property type="entry name" value="MetI-like_sf"/>
</dbReference>
<feature type="transmembrane region" description="Helical" evidence="6">
    <location>
        <begin position="151"/>
        <end position="172"/>
    </location>
</feature>
<dbReference type="PROSITE" id="PS50928">
    <property type="entry name" value="ABC_TM1"/>
    <property type="match status" value="1"/>
</dbReference>
<feature type="transmembrane region" description="Helical" evidence="6">
    <location>
        <begin position="178"/>
        <end position="199"/>
    </location>
</feature>
<dbReference type="Gene3D" id="1.10.3720.10">
    <property type="entry name" value="MetI-like"/>
    <property type="match status" value="1"/>
</dbReference>
<feature type="domain" description="ABC transmembrane type-1" evidence="7">
    <location>
        <begin position="15"/>
        <end position="196"/>
    </location>
</feature>
<dbReference type="STRING" id="690567.1145"/>
<gene>
    <name evidence="8" type="ORF">1145</name>
</gene>
<sequence>MAARLLSYENIGLLTKQHIIMVLISSIAAILTAVPLGILISRERFARVGAIIENIVNVAQTVPSIAILALFFTILGLGFNTAVFALWLYSLLPILRNTYAGITGVSKGVVEAAQGMGMPPLRILTLIELPLASPVIIAGIRTAVVVNVGTATLATFVGAGGYGDLIVTGIAIQRLPLLLTGCILSALLAIICDHILAVVEKNRVVEYQEVKY</sequence>
<organism evidence="8 9">
    <name type="scientific">Syntrophomonas zehnderi OL-4</name>
    <dbReference type="NCBI Taxonomy" id="690567"/>
    <lineage>
        <taxon>Bacteria</taxon>
        <taxon>Bacillati</taxon>
        <taxon>Bacillota</taxon>
        <taxon>Clostridia</taxon>
        <taxon>Eubacteriales</taxon>
        <taxon>Syntrophomonadaceae</taxon>
        <taxon>Syntrophomonas</taxon>
    </lineage>
</organism>
<dbReference type="GO" id="GO:0031460">
    <property type="term" value="P:glycine betaine transport"/>
    <property type="evidence" value="ECO:0007669"/>
    <property type="project" value="TreeGrafter"/>
</dbReference>
<keyword evidence="4 6" id="KW-1133">Transmembrane helix</keyword>
<dbReference type="Proteomes" id="UP000045545">
    <property type="component" value="Unassembled WGS sequence"/>
</dbReference>
<dbReference type="FunFam" id="1.10.3720.10:FF:000001">
    <property type="entry name" value="Glycine betaine ABC transporter, permease"/>
    <property type="match status" value="1"/>
</dbReference>
<evidence type="ECO:0000256" key="3">
    <source>
        <dbReference type="ARBA" id="ARBA00022692"/>
    </source>
</evidence>
<evidence type="ECO:0000256" key="1">
    <source>
        <dbReference type="ARBA" id="ARBA00004141"/>
    </source>
</evidence>
<evidence type="ECO:0000256" key="2">
    <source>
        <dbReference type="ARBA" id="ARBA00022448"/>
    </source>
</evidence>
<dbReference type="EMBL" id="CGIH01000020">
    <property type="protein sequence ID" value="CFX40482.1"/>
    <property type="molecule type" value="Genomic_DNA"/>
</dbReference>
<keyword evidence="5 6" id="KW-0472">Membrane</keyword>
<dbReference type="SUPFAM" id="SSF161098">
    <property type="entry name" value="MetI-like"/>
    <property type="match status" value="1"/>
</dbReference>